<accession>A0A832GNL8</accession>
<dbReference type="InterPro" id="IPR016035">
    <property type="entry name" value="Acyl_Trfase/lysoPLipase"/>
</dbReference>
<dbReference type="InterPro" id="IPR016036">
    <property type="entry name" value="Malonyl_transacylase_ACP-bd"/>
</dbReference>
<evidence type="ECO:0000256" key="4">
    <source>
        <dbReference type="ARBA" id="ARBA00023315"/>
    </source>
</evidence>
<dbReference type="GO" id="GO:0006633">
    <property type="term" value="P:fatty acid biosynthetic process"/>
    <property type="evidence" value="ECO:0007669"/>
    <property type="project" value="TreeGrafter"/>
</dbReference>
<dbReference type="GO" id="GO:0005829">
    <property type="term" value="C:cytosol"/>
    <property type="evidence" value="ECO:0007669"/>
    <property type="project" value="TreeGrafter"/>
</dbReference>
<evidence type="ECO:0000313" key="9">
    <source>
        <dbReference type="EMBL" id="HGV55606.1"/>
    </source>
</evidence>
<gene>
    <name evidence="9" type="primary">fabD</name>
    <name evidence="9" type="ORF">ENT73_05935</name>
</gene>
<dbReference type="InterPro" id="IPR001227">
    <property type="entry name" value="Ac_transferase_dom_sf"/>
</dbReference>
<dbReference type="SMART" id="SM00827">
    <property type="entry name" value="PKS_AT"/>
    <property type="match status" value="1"/>
</dbReference>
<feature type="domain" description="Malonyl-CoA:ACP transacylase (MAT)" evidence="8">
    <location>
        <begin position="5"/>
        <end position="306"/>
    </location>
</feature>
<dbReference type="EMBL" id="DSZU01000104">
    <property type="protein sequence ID" value="HGV55606.1"/>
    <property type="molecule type" value="Genomic_DNA"/>
</dbReference>
<dbReference type="SUPFAM" id="SSF52151">
    <property type="entry name" value="FabD/lysophospholipase-like"/>
    <property type="match status" value="1"/>
</dbReference>
<protein>
    <recommendedName>
        <fullName evidence="2 6">Malonyl CoA-acyl carrier protein transacylase</fullName>
        <ecNumber evidence="1 6">2.3.1.39</ecNumber>
    </recommendedName>
</protein>
<keyword evidence="4 6" id="KW-0012">Acyltransferase</keyword>
<dbReference type="EC" id="2.3.1.39" evidence="1 6"/>
<proteinExistence type="inferred from homology"/>
<evidence type="ECO:0000256" key="6">
    <source>
        <dbReference type="PIRNR" id="PIRNR000446"/>
    </source>
</evidence>
<evidence type="ECO:0000259" key="8">
    <source>
        <dbReference type="SMART" id="SM00827"/>
    </source>
</evidence>
<dbReference type="Gene3D" id="3.40.366.10">
    <property type="entry name" value="Malonyl-Coenzyme A Acyl Carrier Protein, domain 2"/>
    <property type="match status" value="1"/>
</dbReference>
<dbReference type="PANTHER" id="PTHR42681">
    <property type="entry name" value="MALONYL-COA-ACYL CARRIER PROTEIN TRANSACYLASE, MITOCHONDRIAL"/>
    <property type="match status" value="1"/>
</dbReference>
<evidence type="ECO:0000256" key="5">
    <source>
        <dbReference type="ARBA" id="ARBA00048462"/>
    </source>
</evidence>
<evidence type="ECO:0000256" key="1">
    <source>
        <dbReference type="ARBA" id="ARBA00013258"/>
    </source>
</evidence>
<dbReference type="Pfam" id="PF00698">
    <property type="entry name" value="Acyl_transf_1"/>
    <property type="match status" value="1"/>
</dbReference>
<dbReference type="PANTHER" id="PTHR42681:SF1">
    <property type="entry name" value="MALONYL-COA-ACYL CARRIER PROTEIN TRANSACYLASE, MITOCHONDRIAL"/>
    <property type="match status" value="1"/>
</dbReference>
<dbReference type="Gene3D" id="3.30.70.250">
    <property type="entry name" value="Malonyl-CoA ACP transacylase, ACP-binding"/>
    <property type="match status" value="1"/>
</dbReference>
<evidence type="ECO:0000256" key="7">
    <source>
        <dbReference type="PIRSR" id="PIRSR000446-1"/>
    </source>
</evidence>
<dbReference type="InterPro" id="IPR050858">
    <property type="entry name" value="Mal-CoA-ACP_Trans/PKS_FabD"/>
</dbReference>
<dbReference type="AlphaFoldDB" id="A0A832GNL8"/>
<feature type="active site" evidence="7">
    <location>
        <position position="94"/>
    </location>
</feature>
<comment type="similarity">
    <text evidence="6">Belongs to the fabD family.</text>
</comment>
<evidence type="ECO:0000256" key="3">
    <source>
        <dbReference type="ARBA" id="ARBA00022679"/>
    </source>
</evidence>
<dbReference type="NCBIfam" id="TIGR00128">
    <property type="entry name" value="fabD"/>
    <property type="match status" value="1"/>
</dbReference>
<dbReference type="PIRSF" id="PIRSF000446">
    <property type="entry name" value="Mct"/>
    <property type="match status" value="1"/>
</dbReference>
<reference evidence="9" key="1">
    <citation type="journal article" date="2020" name="mSystems">
        <title>Genome- and Community-Level Interaction Insights into Carbon Utilization and Element Cycling Functions of Hydrothermarchaeota in Hydrothermal Sediment.</title>
        <authorList>
            <person name="Zhou Z."/>
            <person name="Liu Y."/>
            <person name="Xu W."/>
            <person name="Pan J."/>
            <person name="Luo Z.H."/>
            <person name="Li M."/>
        </authorList>
    </citation>
    <scope>NUCLEOTIDE SEQUENCE [LARGE SCALE GENOMIC DNA]</scope>
    <source>
        <strain evidence="9">SpSt-605</strain>
    </source>
</reference>
<sequence>MIALVFPGQGSQYVGMGKDLYEHFPKVREIFHEAENLTGIPVRRLAFEGPLEELTRTENLQVVITTFNIATLEVFKENLREKFKDLVAFTAGHSLGEFSALYASSVLSFEDTLRVVKRRGELMGMAAPEKPSGMYAIINLERAKLESLIERIEGLVIISNFNSPKQLVISGEEPALSQVVEEAKACGAKVVRLKVSAGFHSPLMSQAEKELAETLEKIPFRDPLIPIVCAVSAKVETSGENLKKLMKVQITSPVRWIEVVEYIYAQGVSTFVEIGPKQVLKGLISQILQERPFKVYNVENIATLQETIKALS</sequence>
<dbReference type="SUPFAM" id="SSF55048">
    <property type="entry name" value="Probable ACP-binding domain of malonyl-CoA ACP transacylase"/>
    <property type="match status" value="1"/>
</dbReference>
<dbReference type="GO" id="GO:0004314">
    <property type="term" value="F:[acyl-carrier-protein] S-malonyltransferase activity"/>
    <property type="evidence" value="ECO:0007669"/>
    <property type="project" value="UniProtKB-EC"/>
</dbReference>
<evidence type="ECO:0000256" key="2">
    <source>
        <dbReference type="ARBA" id="ARBA00018953"/>
    </source>
</evidence>
<comment type="caution">
    <text evidence="9">The sequence shown here is derived from an EMBL/GenBank/DDBJ whole genome shotgun (WGS) entry which is preliminary data.</text>
</comment>
<name>A0A832GNL8_9BACT</name>
<organism evidence="9">
    <name type="scientific">Caldimicrobium thiodismutans</name>
    <dbReference type="NCBI Taxonomy" id="1653476"/>
    <lineage>
        <taxon>Bacteria</taxon>
        <taxon>Pseudomonadati</taxon>
        <taxon>Thermodesulfobacteriota</taxon>
        <taxon>Thermodesulfobacteria</taxon>
        <taxon>Thermodesulfobacteriales</taxon>
        <taxon>Thermodesulfobacteriaceae</taxon>
        <taxon>Caldimicrobium</taxon>
    </lineage>
</organism>
<dbReference type="InterPro" id="IPR004410">
    <property type="entry name" value="Malonyl_CoA-ACP_transAc_FabD"/>
</dbReference>
<dbReference type="InterPro" id="IPR024925">
    <property type="entry name" value="Malonyl_CoA-ACP_transAc"/>
</dbReference>
<dbReference type="InterPro" id="IPR014043">
    <property type="entry name" value="Acyl_transferase_dom"/>
</dbReference>
<feature type="active site" evidence="7">
    <location>
        <position position="200"/>
    </location>
</feature>
<keyword evidence="3 6" id="KW-0808">Transferase</keyword>
<comment type="catalytic activity">
    <reaction evidence="5 6">
        <text>holo-[ACP] + malonyl-CoA = malonyl-[ACP] + CoA</text>
        <dbReference type="Rhea" id="RHEA:41792"/>
        <dbReference type="Rhea" id="RHEA-COMP:9623"/>
        <dbReference type="Rhea" id="RHEA-COMP:9685"/>
        <dbReference type="ChEBI" id="CHEBI:57287"/>
        <dbReference type="ChEBI" id="CHEBI:57384"/>
        <dbReference type="ChEBI" id="CHEBI:64479"/>
        <dbReference type="ChEBI" id="CHEBI:78449"/>
        <dbReference type="EC" id="2.3.1.39"/>
    </reaction>
</comment>